<dbReference type="GO" id="GO:0004601">
    <property type="term" value="F:peroxidase activity"/>
    <property type="evidence" value="ECO:0007669"/>
    <property type="project" value="UniProtKB-KW"/>
</dbReference>
<keyword evidence="4" id="KW-0575">Peroxidase</keyword>
<reference evidence="4 5" key="1">
    <citation type="submission" date="2015-04" db="EMBL/GenBank/DDBJ databases">
        <authorList>
            <person name="Heijne W.H."/>
            <person name="Fedorova N.D."/>
            <person name="Nierman W.C."/>
            <person name="Vollebregt A.W."/>
            <person name="Zhao Z."/>
            <person name="Wu L."/>
            <person name="Kumar M."/>
            <person name="Stam H."/>
            <person name="van den Berg M.A."/>
            <person name="Pel H.J."/>
        </authorList>
    </citation>
    <scope>NUCLEOTIDE SEQUENCE [LARGE SCALE GENOMIC DNA]</scope>
    <source>
        <strain evidence="4 5">CBS 393.64</strain>
    </source>
</reference>
<keyword evidence="4" id="KW-0560">Oxidoreductase</keyword>
<keyword evidence="1" id="KW-0349">Heme</keyword>
<organism evidence="4 5">
    <name type="scientific">Rasamsonia emersonii (strain ATCC 16479 / CBS 393.64 / IMI 116815)</name>
    <dbReference type="NCBI Taxonomy" id="1408163"/>
    <lineage>
        <taxon>Eukaryota</taxon>
        <taxon>Fungi</taxon>
        <taxon>Dikarya</taxon>
        <taxon>Ascomycota</taxon>
        <taxon>Pezizomycotina</taxon>
        <taxon>Eurotiomycetes</taxon>
        <taxon>Eurotiomycetidae</taxon>
        <taxon>Eurotiales</taxon>
        <taxon>Trichocomaceae</taxon>
        <taxon>Rasamsonia</taxon>
    </lineage>
</organism>
<dbReference type="STRING" id="1408163.A0A0F4YMZ9"/>
<keyword evidence="5" id="KW-1185">Reference proteome</keyword>
<dbReference type="GO" id="GO:0046872">
    <property type="term" value="F:metal ion binding"/>
    <property type="evidence" value="ECO:0007669"/>
    <property type="project" value="UniProtKB-KW"/>
</dbReference>
<dbReference type="GO" id="GO:0004392">
    <property type="term" value="F:heme oxygenase (decyclizing) activity"/>
    <property type="evidence" value="ECO:0007669"/>
    <property type="project" value="InterPro"/>
</dbReference>
<dbReference type="PANTHER" id="PTHR10720:SF0">
    <property type="entry name" value="HEME OXYGENASE"/>
    <property type="match status" value="1"/>
</dbReference>
<protein>
    <submittedName>
        <fullName evidence="4">Heme-binding peroxidase</fullName>
    </submittedName>
</protein>
<keyword evidence="3" id="KW-0408">Iron</keyword>
<dbReference type="PANTHER" id="PTHR10720">
    <property type="entry name" value="HEME OXYGENASE"/>
    <property type="match status" value="1"/>
</dbReference>
<accession>A0A0F4YMZ9</accession>
<dbReference type="AlphaFoldDB" id="A0A0F4YMZ9"/>
<sequence>MDDLPTRISAATSTPQLYALGLSRFAQVYFTFESAWLGLIKEVDPSAPASKFIGDDHGGINHVLRQIYIPEILRSDRLRSDLSKLTLWTATDLTVENERNGMAARNFVSHINDVIQHKPHVLLAYTWIMYMALFNGGRWIRGKLMKGGREYWENGAKGLSSLKGRSDAAPVNSEEAHPCLSFWLFDGAQDGEAIKRDFKARLRQAANSLTEPERIDVISEARKIFNFCEEIILELDVEASIERCVSSSSSPCSPKIDTTTREAPCVDYLRSLLIGIAGVLLSLCLILASEQRGGADSQPAAFKGQITQPRYP</sequence>
<dbReference type="Proteomes" id="UP000053958">
    <property type="component" value="Unassembled WGS sequence"/>
</dbReference>
<comment type="caution">
    <text evidence="4">The sequence shown here is derived from an EMBL/GenBank/DDBJ whole genome shotgun (WGS) entry which is preliminary data.</text>
</comment>
<evidence type="ECO:0000256" key="1">
    <source>
        <dbReference type="ARBA" id="ARBA00022617"/>
    </source>
</evidence>
<dbReference type="GO" id="GO:0006788">
    <property type="term" value="P:heme oxidation"/>
    <property type="evidence" value="ECO:0007669"/>
    <property type="project" value="InterPro"/>
</dbReference>
<dbReference type="RefSeq" id="XP_013325635.1">
    <property type="nucleotide sequence ID" value="XM_013470181.1"/>
</dbReference>
<dbReference type="InterPro" id="IPR002051">
    <property type="entry name" value="Haem_Oase"/>
</dbReference>
<evidence type="ECO:0000256" key="3">
    <source>
        <dbReference type="ARBA" id="ARBA00023004"/>
    </source>
</evidence>
<dbReference type="InterPro" id="IPR016053">
    <property type="entry name" value="Haem_Oase-like"/>
</dbReference>
<proteinExistence type="predicted"/>
<dbReference type="SUPFAM" id="SSF48613">
    <property type="entry name" value="Heme oxygenase-like"/>
    <property type="match status" value="1"/>
</dbReference>
<keyword evidence="2" id="KW-0479">Metal-binding</keyword>
<evidence type="ECO:0000256" key="2">
    <source>
        <dbReference type="ARBA" id="ARBA00022723"/>
    </source>
</evidence>
<dbReference type="EMBL" id="LASV01000392">
    <property type="protein sequence ID" value="KKA19023.1"/>
    <property type="molecule type" value="Genomic_DNA"/>
</dbReference>
<dbReference type="GeneID" id="25319293"/>
<dbReference type="Gene3D" id="1.20.910.10">
    <property type="entry name" value="Heme oxygenase-like"/>
    <property type="match status" value="1"/>
</dbReference>
<dbReference type="OrthoDB" id="652091at2759"/>
<evidence type="ECO:0000313" key="5">
    <source>
        <dbReference type="Proteomes" id="UP000053958"/>
    </source>
</evidence>
<dbReference type="CDD" id="cd19165">
    <property type="entry name" value="HemeO"/>
    <property type="match status" value="1"/>
</dbReference>
<dbReference type="Pfam" id="PF01126">
    <property type="entry name" value="Heme_oxygenase"/>
    <property type="match status" value="1"/>
</dbReference>
<dbReference type="InterPro" id="IPR016084">
    <property type="entry name" value="Haem_Oase-like_multi-hlx"/>
</dbReference>
<gene>
    <name evidence="4" type="ORF">T310_7017</name>
</gene>
<name>A0A0F4YMZ9_RASE3</name>
<evidence type="ECO:0000313" key="4">
    <source>
        <dbReference type="EMBL" id="KKA19023.1"/>
    </source>
</evidence>